<evidence type="ECO:0000256" key="1">
    <source>
        <dbReference type="ARBA" id="ARBA00001933"/>
    </source>
</evidence>
<keyword evidence="3 4" id="KW-0663">Pyridoxal phosphate</keyword>
<comment type="caution">
    <text evidence="5">The sequence shown here is derived from an EMBL/GenBank/DDBJ whole genome shotgun (WGS) entry which is preliminary data.</text>
</comment>
<dbReference type="Gene3D" id="3.40.640.10">
    <property type="entry name" value="Type I PLP-dependent aspartate aminotransferase-like (Major domain)"/>
    <property type="match status" value="1"/>
</dbReference>
<dbReference type="Pfam" id="PF00202">
    <property type="entry name" value="Aminotran_3"/>
    <property type="match status" value="1"/>
</dbReference>
<dbReference type="InterPro" id="IPR005814">
    <property type="entry name" value="Aminotrans_3"/>
</dbReference>
<dbReference type="Gene3D" id="3.90.1150.10">
    <property type="entry name" value="Aspartate Aminotransferase, domain 1"/>
    <property type="match status" value="1"/>
</dbReference>
<reference evidence="5 6" key="1">
    <citation type="journal article" date="2018" name="Syst. Appl. Microbiol.">
        <title>A new symbiotic nanoarchaeote (Candidatus Nanoclepta minutus) and its host (Zestosphaera tikiterensis gen. nov., sp. nov.) from a New Zealand hot spring.</title>
        <authorList>
            <person name="St John E."/>
            <person name="Liu Y."/>
            <person name="Podar M."/>
            <person name="Stott M.B."/>
            <person name="Meneghin J."/>
            <person name="Chen Z."/>
            <person name="Lagutin K."/>
            <person name="Mitchell K."/>
            <person name="Reysenbach A.L."/>
        </authorList>
    </citation>
    <scope>NUCLEOTIDE SEQUENCE [LARGE SCALE GENOMIC DNA]</scope>
    <source>
        <strain evidence="5">NZ3</strain>
    </source>
</reference>
<proteinExistence type="inferred from homology"/>
<evidence type="ECO:0000256" key="2">
    <source>
        <dbReference type="ARBA" id="ARBA00008954"/>
    </source>
</evidence>
<dbReference type="SUPFAM" id="SSF53383">
    <property type="entry name" value="PLP-dependent transferases"/>
    <property type="match status" value="1"/>
</dbReference>
<protein>
    <submittedName>
        <fullName evidence="5">Aspartate aminotransferase family protein</fullName>
    </submittedName>
</protein>
<dbReference type="PIRSF" id="PIRSF000521">
    <property type="entry name" value="Transaminase_4ab_Lys_Orn"/>
    <property type="match status" value="1"/>
</dbReference>
<sequence length="452" mass="49695">MFKPLSCCNRVEDIISRYRKVFASVSRVDYVPIVAERALNAKVWDVNGRGYIDFSSSAAVVNVGYNNVKVVEAVKAQVENLLHFTHIYAFNIPALELGEKLVSIAPVDRAKVALGLSGSDANEGALILAKAFRKRANHLLSYEGSYHGCCVAGITASGIGMYREVSKTLSAWGRVTFLPFPDCFRCPLGLNPKTCGYACVEKVKEKIDVLGDDVYALITEAIQGDAGFVVPPENYFKLLEPYLRRAGIPLIVDEVQSGVGRTGKWFAIEHFGVRPNVVTLGKALGGGLPISAIVGNEEIMNSLPDLSYSFTLSGNPVASKAALAVIEFIEENNLLRRAEELGNYTMWRLKKIAEAHQLIGDVRGKGLMIGIDLVKDRETKERAYLEAKKVVWRAYELGLIIFFVSGNVLRVQPPLTIEKETLDEGLNVLEKAINDVEEGLVKDDVLDKVKGW</sequence>
<evidence type="ECO:0000256" key="4">
    <source>
        <dbReference type="RuleBase" id="RU003560"/>
    </source>
</evidence>
<dbReference type="Proteomes" id="UP000244093">
    <property type="component" value="Unassembled WGS sequence"/>
</dbReference>
<evidence type="ECO:0000256" key="3">
    <source>
        <dbReference type="ARBA" id="ARBA00022898"/>
    </source>
</evidence>
<dbReference type="InterPro" id="IPR015421">
    <property type="entry name" value="PyrdxlP-dep_Trfase_major"/>
</dbReference>
<dbReference type="CDD" id="cd00610">
    <property type="entry name" value="OAT_like"/>
    <property type="match status" value="1"/>
</dbReference>
<accession>A0A2R7YAG9</accession>
<dbReference type="GO" id="GO:0042802">
    <property type="term" value="F:identical protein binding"/>
    <property type="evidence" value="ECO:0007669"/>
    <property type="project" value="TreeGrafter"/>
</dbReference>
<comment type="similarity">
    <text evidence="2 4">Belongs to the class-III pyridoxal-phosphate-dependent aminotransferase family.</text>
</comment>
<dbReference type="PANTHER" id="PTHR11986">
    <property type="entry name" value="AMINOTRANSFERASE CLASS III"/>
    <property type="match status" value="1"/>
</dbReference>
<dbReference type="EMBL" id="NBVN01000001">
    <property type="protein sequence ID" value="PUA33862.1"/>
    <property type="molecule type" value="Genomic_DNA"/>
</dbReference>
<evidence type="ECO:0000313" key="6">
    <source>
        <dbReference type="Proteomes" id="UP000244093"/>
    </source>
</evidence>
<dbReference type="InterPro" id="IPR050103">
    <property type="entry name" value="Class-III_PLP-dep_AT"/>
</dbReference>
<dbReference type="InterPro" id="IPR015424">
    <property type="entry name" value="PyrdxlP-dep_Trfase"/>
</dbReference>
<dbReference type="GO" id="GO:0008483">
    <property type="term" value="F:transaminase activity"/>
    <property type="evidence" value="ECO:0007669"/>
    <property type="project" value="UniProtKB-KW"/>
</dbReference>
<comment type="cofactor">
    <cofactor evidence="1">
        <name>pyridoxal 5'-phosphate</name>
        <dbReference type="ChEBI" id="CHEBI:597326"/>
    </cofactor>
</comment>
<gene>
    <name evidence="5" type="ORF">B7O98_00105</name>
</gene>
<organism evidence="5 6">
    <name type="scientific">Zestosphaera tikiterensis</name>
    <dbReference type="NCBI Taxonomy" id="1973259"/>
    <lineage>
        <taxon>Archaea</taxon>
        <taxon>Thermoproteota</taxon>
        <taxon>Thermoprotei</taxon>
        <taxon>Desulfurococcales</taxon>
        <taxon>Desulfurococcaceae</taxon>
        <taxon>Zestosphaera</taxon>
    </lineage>
</organism>
<dbReference type="GO" id="GO:0030170">
    <property type="term" value="F:pyridoxal phosphate binding"/>
    <property type="evidence" value="ECO:0007669"/>
    <property type="project" value="InterPro"/>
</dbReference>
<keyword evidence="5" id="KW-0808">Transferase</keyword>
<dbReference type="InterPro" id="IPR015422">
    <property type="entry name" value="PyrdxlP-dep_Trfase_small"/>
</dbReference>
<dbReference type="AlphaFoldDB" id="A0A2R7YAG9"/>
<dbReference type="NCBIfam" id="NF006228">
    <property type="entry name" value="PRK08360.1"/>
    <property type="match status" value="1"/>
</dbReference>
<dbReference type="PANTHER" id="PTHR11986:SF58">
    <property type="entry name" value="LEUCINE_METHIONINE RACEMASE"/>
    <property type="match status" value="1"/>
</dbReference>
<name>A0A2R7YAG9_9CREN</name>
<keyword evidence="5" id="KW-0032">Aminotransferase</keyword>
<evidence type="ECO:0000313" key="5">
    <source>
        <dbReference type="EMBL" id="PUA33862.1"/>
    </source>
</evidence>